<protein>
    <recommendedName>
        <fullName evidence="9">Peroxidase</fullName>
    </recommendedName>
</protein>
<dbReference type="OrthoDB" id="823504at2759"/>
<evidence type="ECO:0000256" key="6">
    <source>
        <dbReference type="SAM" id="SignalP"/>
    </source>
</evidence>
<dbReference type="PRINTS" id="PR00457">
    <property type="entry name" value="ANPEROXIDASE"/>
</dbReference>
<feature type="chain" id="PRO_5037312232" description="Peroxidase" evidence="6">
    <location>
        <begin position="23"/>
        <end position="616"/>
    </location>
</feature>
<name>A0A922CTL4_MANSE</name>
<dbReference type="Pfam" id="PF03098">
    <property type="entry name" value="An_peroxidase"/>
    <property type="match status" value="1"/>
</dbReference>
<dbReference type="Gene3D" id="1.10.640.10">
    <property type="entry name" value="Haem peroxidase domain superfamily, animal type"/>
    <property type="match status" value="1"/>
</dbReference>
<accession>A0A922CTL4</accession>
<dbReference type="GO" id="GO:0020037">
    <property type="term" value="F:heme binding"/>
    <property type="evidence" value="ECO:0007669"/>
    <property type="project" value="InterPro"/>
</dbReference>
<gene>
    <name evidence="7" type="ORF">O3G_MSEX010545</name>
</gene>
<dbReference type="GO" id="GO:0006979">
    <property type="term" value="P:response to oxidative stress"/>
    <property type="evidence" value="ECO:0007669"/>
    <property type="project" value="InterPro"/>
</dbReference>
<dbReference type="PANTHER" id="PTHR11475:SF4">
    <property type="entry name" value="CHORION PEROXIDASE"/>
    <property type="match status" value="1"/>
</dbReference>
<evidence type="ECO:0008006" key="9">
    <source>
        <dbReference type="Google" id="ProtNLM"/>
    </source>
</evidence>
<reference evidence="7" key="1">
    <citation type="journal article" date="2016" name="Insect Biochem. Mol. Biol.">
        <title>Multifaceted biological insights from a draft genome sequence of the tobacco hornworm moth, Manduca sexta.</title>
        <authorList>
            <person name="Kanost M.R."/>
            <person name="Arrese E.L."/>
            <person name="Cao X."/>
            <person name="Chen Y.R."/>
            <person name="Chellapilla S."/>
            <person name="Goldsmith M.R."/>
            <person name="Grosse-Wilde E."/>
            <person name="Heckel D.G."/>
            <person name="Herndon N."/>
            <person name="Jiang H."/>
            <person name="Papanicolaou A."/>
            <person name="Qu J."/>
            <person name="Soulages J.L."/>
            <person name="Vogel H."/>
            <person name="Walters J."/>
            <person name="Waterhouse R.M."/>
            <person name="Ahn S.J."/>
            <person name="Almeida F.C."/>
            <person name="An C."/>
            <person name="Aqrawi P."/>
            <person name="Bretschneider A."/>
            <person name="Bryant W.B."/>
            <person name="Bucks S."/>
            <person name="Chao H."/>
            <person name="Chevignon G."/>
            <person name="Christen J.M."/>
            <person name="Clarke D.F."/>
            <person name="Dittmer N.T."/>
            <person name="Ferguson L.C.F."/>
            <person name="Garavelou S."/>
            <person name="Gordon K.H.J."/>
            <person name="Gunaratna R.T."/>
            <person name="Han Y."/>
            <person name="Hauser F."/>
            <person name="He Y."/>
            <person name="Heidel-Fischer H."/>
            <person name="Hirsh A."/>
            <person name="Hu Y."/>
            <person name="Jiang H."/>
            <person name="Kalra D."/>
            <person name="Klinner C."/>
            <person name="Konig C."/>
            <person name="Kovar C."/>
            <person name="Kroll A.R."/>
            <person name="Kuwar S.S."/>
            <person name="Lee S.L."/>
            <person name="Lehman R."/>
            <person name="Li K."/>
            <person name="Li Z."/>
            <person name="Liang H."/>
            <person name="Lovelace S."/>
            <person name="Lu Z."/>
            <person name="Mansfield J.H."/>
            <person name="McCulloch K.J."/>
            <person name="Mathew T."/>
            <person name="Morton B."/>
            <person name="Muzny D.M."/>
            <person name="Neunemann D."/>
            <person name="Ongeri F."/>
            <person name="Pauchet Y."/>
            <person name="Pu L.L."/>
            <person name="Pyrousis I."/>
            <person name="Rao X.J."/>
            <person name="Redding A."/>
            <person name="Roesel C."/>
            <person name="Sanchez-Gracia A."/>
            <person name="Schaack S."/>
            <person name="Shukla A."/>
            <person name="Tetreau G."/>
            <person name="Wang Y."/>
            <person name="Xiong G.H."/>
            <person name="Traut W."/>
            <person name="Walsh T.K."/>
            <person name="Worley K.C."/>
            <person name="Wu D."/>
            <person name="Wu W."/>
            <person name="Wu Y.Q."/>
            <person name="Zhang X."/>
            <person name="Zou Z."/>
            <person name="Zucker H."/>
            <person name="Briscoe A.D."/>
            <person name="Burmester T."/>
            <person name="Clem R.J."/>
            <person name="Feyereisen R."/>
            <person name="Grimmelikhuijzen C.J.P."/>
            <person name="Hamodrakas S.J."/>
            <person name="Hansson B.S."/>
            <person name="Huguet E."/>
            <person name="Jermiin L.S."/>
            <person name="Lan Q."/>
            <person name="Lehman H.K."/>
            <person name="Lorenzen M."/>
            <person name="Merzendorfer H."/>
            <person name="Michalopoulos I."/>
            <person name="Morton D.B."/>
            <person name="Muthukrishnan S."/>
            <person name="Oakeshott J.G."/>
            <person name="Palmer W."/>
            <person name="Park Y."/>
            <person name="Passarelli A.L."/>
            <person name="Rozas J."/>
            <person name="Schwartz L.M."/>
            <person name="Smith W."/>
            <person name="Southgate A."/>
            <person name="Vilcinskas A."/>
            <person name="Vogt R."/>
            <person name="Wang P."/>
            <person name="Werren J."/>
            <person name="Yu X.Q."/>
            <person name="Zhou J.J."/>
            <person name="Brown S.J."/>
            <person name="Scherer S.E."/>
            <person name="Richards S."/>
            <person name="Blissard G.W."/>
        </authorList>
    </citation>
    <scope>NUCLEOTIDE SEQUENCE</scope>
</reference>
<comment type="subcellular location">
    <subcellularLocation>
        <location evidence="1">Secreted</location>
    </subcellularLocation>
</comment>
<sequence length="616" mass="69019">MDGCKSIIVPLVLLLAWRVSCADYYSSYYGAKLTSAQVDAYRSNGTLANCTNVVEPCNPNEPRRINGTCNNLNNPTRGATRTPYYRLLDASFVKASDSVFNPRVSACTGASLAGARDLRRTLLVDGRVEDDKLTHAVTHMSVFFATDITNTQDTTNYVVWRPYCCKPEGANDPQCAPNLVPADDYVHRFTNIGCLNMTKPLTFQTSGCLAQTTTPLRIVDATPLFDLSPVYGNVDEPARRTKSGGELRIETIDGIMFPPTSGLNLLLGVNFIGIIFFWRFHNHIAKKIAEVNPCWTDEQIFQTAREINIASGSQILYYELMATLMGADNLIADGVLAEDQSTFRDPYDPTVIPQISLEYPAVLRWMHLMQDGALKFYDSKGTYLNNSFPMVNLTSNINFIKRNGNMAYITQGCFRQPTGKVNDAVVDPDLLNLGLGGLQRSNDILTNDLAKNRYFGFPPYVKYREFCSGEKVTSFEDLSSIMPYWAIDALKSKYSCFEDIDLLAGVWMESIIDNGYVPPTFYCIVKEQLLHNIKSDRHWYERADRPNAFSEEQLCEIRKITTARMLCDIGDSVSEIQPRAYELAGDDNVVVPCSEIPDMDYSVWADSTCSELKSKQ</sequence>
<feature type="signal peptide" evidence="6">
    <location>
        <begin position="1"/>
        <end position="22"/>
    </location>
</feature>
<dbReference type="AlphaFoldDB" id="A0A922CTL4"/>
<dbReference type="SUPFAM" id="SSF48113">
    <property type="entry name" value="Heme-dependent peroxidases"/>
    <property type="match status" value="1"/>
</dbReference>
<dbReference type="Proteomes" id="UP000791440">
    <property type="component" value="Unassembled WGS sequence"/>
</dbReference>
<keyword evidence="6" id="KW-0732">Signal</keyword>
<keyword evidence="2" id="KW-0964">Secreted</keyword>
<keyword evidence="3" id="KW-0575">Peroxidase</keyword>
<dbReference type="EMBL" id="JH668561">
    <property type="protein sequence ID" value="KAG6457897.1"/>
    <property type="molecule type" value="Genomic_DNA"/>
</dbReference>
<reference evidence="7" key="2">
    <citation type="submission" date="2020-12" db="EMBL/GenBank/DDBJ databases">
        <authorList>
            <person name="Kanost M."/>
        </authorList>
    </citation>
    <scope>NUCLEOTIDE SEQUENCE</scope>
</reference>
<keyword evidence="8" id="KW-1185">Reference proteome</keyword>
<evidence type="ECO:0000256" key="1">
    <source>
        <dbReference type="ARBA" id="ARBA00004613"/>
    </source>
</evidence>
<dbReference type="InterPro" id="IPR010255">
    <property type="entry name" value="Haem_peroxidase_sf"/>
</dbReference>
<evidence type="ECO:0000313" key="8">
    <source>
        <dbReference type="Proteomes" id="UP000791440"/>
    </source>
</evidence>
<keyword evidence="5" id="KW-0349">Heme</keyword>
<evidence type="ECO:0000313" key="7">
    <source>
        <dbReference type="EMBL" id="KAG6457897.1"/>
    </source>
</evidence>
<dbReference type="InterPro" id="IPR037120">
    <property type="entry name" value="Haem_peroxidase_sf_animal"/>
</dbReference>
<feature type="binding site" description="axial binding residue" evidence="5">
    <location>
        <position position="367"/>
    </location>
    <ligand>
        <name>heme b</name>
        <dbReference type="ChEBI" id="CHEBI:60344"/>
    </ligand>
    <ligandPart>
        <name>Fe</name>
        <dbReference type="ChEBI" id="CHEBI:18248"/>
    </ligandPart>
</feature>
<dbReference type="PROSITE" id="PS50292">
    <property type="entry name" value="PEROXIDASE_3"/>
    <property type="match status" value="1"/>
</dbReference>
<dbReference type="PANTHER" id="PTHR11475">
    <property type="entry name" value="OXIDASE/PEROXIDASE"/>
    <property type="match status" value="1"/>
</dbReference>
<keyword evidence="5" id="KW-0479">Metal-binding</keyword>
<evidence type="ECO:0000256" key="5">
    <source>
        <dbReference type="PIRSR" id="PIRSR619791-2"/>
    </source>
</evidence>
<dbReference type="InterPro" id="IPR019791">
    <property type="entry name" value="Haem_peroxidase_animal"/>
</dbReference>
<evidence type="ECO:0000256" key="4">
    <source>
        <dbReference type="ARBA" id="ARBA00023180"/>
    </source>
</evidence>
<dbReference type="GO" id="GO:0046872">
    <property type="term" value="F:metal ion binding"/>
    <property type="evidence" value="ECO:0007669"/>
    <property type="project" value="UniProtKB-KW"/>
</dbReference>
<keyword evidence="4" id="KW-0325">Glycoprotein</keyword>
<evidence type="ECO:0000256" key="3">
    <source>
        <dbReference type="ARBA" id="ARBA00022559"/>
    </source>
</evidence>
<proteinExistence type="predicted"/>
<comment type="caution">
    <text evidence="7">The sequence shown here is derived from an EMBL/GenBank/DDBJ whole genome shotgun (WGS) entry which is preliminary data.</text>
</comment>
<dbReference type="GO" id="GO:0005576">
    <property type="term" value="C:extracellular region"/>
    <property type="evidence" value="ECO:0007669"/>
    <property type="project" value="UniProtKB-SubCell"/>
</dbReference>
<organism evidence="7 8">
    <name type="scientific">Manduca sexta</name>
    <name type="common">Tobacco hawkmoth</name>
    <name type="synonym">Tobacco hornworm</name>
    <dbReference type="NCBI Taxonomy" id="7130"/>
    <lineage>
        <taxon>Eukaryota</taxon>
        <taxon>Metazoa</taxon>
        <taxon>Ecdysozoa</taxon>
        <taxon>Arthropoda</taxon>
        <taxon>Hexapoda</taxon>
        <taxon>Insecta</taxon>
        <taxon>Pterygota</taxon>
        <taxon>Neoptera</taxon>
        <taxon>Endopterygota</taxon>
        <taxon>Lepidoptera</taxon>
        <taxon>Glossata</taxon>
        <taxon>Ditrysia</taxon>
        <taxon>Bombycoidea</taxon>
        <taxon>Sphingidae</taxon>
        <taxon>Sphinginae</taxon>
        <taxon>Sphingini</taxon>
        <taxon>Manduca</taxon>
    </lineage>
</organism>
<keyword evidence="3" id="KW-0560">Oxidoreductase</keyword>
<keyword evidence="5" id="KW-0408">Iron</keyword>
<evidence type="ECO:0000256" key="2">
    <source>
        <dbReference type="ARBA" id="ARBA00022525"/>
    </source>
</evidence>
<dbReference type="GO" id="GO:0004601">
    <property type="term" value="F:peroxidase activity"/>
    <property type="evidence" value="ECO:0007669"/>
    <property type="project" value="UniProtKB-KW"/>
</dbReference>